<dbReference type="AlphaFoldDB" id="A0A4V6RAZ0"/>
<dbReference type="Proteomes" id="UP000309848">
    <property type="component" value="Unassembled WGS sequence"/>
</dbReference>
<protein>
    <submittedName>
        <fullName evidence="2">Uncharacterized protein</fullName>
    </submittedName>
</protein>
<feature type="compositionally biased region" description="Basic residues" evidence="1">
    <location>
        <begin position="61"/>
        <end position="82"/>
    </location>
</feature>
<feature type="compositionally biased region" description="Basic residues" evidence="1">
    <location>
        <begin position="94"/>
        <end position="103"/>
    </location>
</feature>
<keyword evidence="3" id="KW-1185">Reference proteome</keyword>
<proteinExistence type="predicted"/>
<feature type="region of interest" description="Disordered" evidence="1">
    <location>
        <begin position="1"/>
        <end position="33"/>
    </location>
</feature>
<dbReference type="EMBL" id="SRXU01000008">
    <property type="protein sequence ID" value="TGX39202.1"/>
    <property type="molecule type" value="Genomic_DNA"/>
</dbReference>
<evidence type="ECO:0000313" key="2">
    <source>
        <dbReference type="EMBL" id="TGX39202.1"/>
    </source>
</evidence>
<evidence type="ECO:0000256" key="1">
    <source>
        <dbReference type="SAM" id="MobiDB-lite"/>
    </source>
</evidence>
<evidence type="ECO:0000313" key="3">
    <source>
        <dbReference type="Proteomes" id="UP000309848"/>
    </source>
</evidence>
<comment type="caution">
    <text evidence="2">The sequence shown here is derived from an EMBL/GenBank/DDBJ whole genome shotgun (WGS) entry which is preliminary data.</text>
</comment>
<name>A0A4V6RAZ0_9SPHN</name>
<organism evidence="2 3">
    <name type="scientific">Sphingomonas naasensis</name>
    <dbReference type="NCBI Taxonomy" id="1344951"/>
    <lineage>
        <taxon>Bacteria</taxon>
        <taxon>Pseudomonadati</taxon>
        <taxon>Pseudomonadota</taxon>
        <taxon>Alphaproteobacteria</taxon>
        <taxon>Sphingomonadales</taxon>
        <taxon>Sphingomonadaceae</taxon>
        <taxon>Sphingomonas</taxon>
    </lineage>
</organism>
<feature type="compositionally biased region" description="Low complexity" evidence="1">
    <location>
        <begin position="83"/>
        <end position="93"/>
    </location>
</feature>
<sequence length="103" mass="11629">MALARAAAPSSPSSRGQSRCWRADPRRAAHRRDLRRHIRREEAPRARGGLFRELRSAAARRGHARWRAGGRGRWRAGGRGRWRSAAARGIAGARHPRAGRRRL</sequence>
<accession>A0A4V6RAZ0</accession>
<feature type="compositionally biased region" description="Low complexity" evidence="1">
    <location>
        <begin position="1"/>
        <end position="15"/>
    </location>
</feature>
<feature type="region of interest" description="Disordered" evidence="1">
    <location>
        <begin position="61"/>
        <end position="103"/>
    </location>
</feature>
<reference evidence="2 3" key="1">
    <citation type="submission" date="2019-04" db="EMBL/GenBank/DDBJ databases">
        <title>Sphingomonas psychrotolerans sp. nov., isolated from soil in the Tianshan Mountains, Xinjiang, China.</title>
        <authorList>
            <person name="Luo Y."/>
            <person name="Sheng H."/>
        </authorList>
    </citation>
    <scope>NUCLEOTIDE SEQUENCE [LARGE SCALE GENOMIC DNA]</scope>
    <source>
        <strain evidence="2 3">KIS18-15</strain>
    </source>
</reference>
<gene>
    <name evidence="2" type="ORF">E5A74_16935</name>
</gene>